<evidence type="ECO:0000256" key="1">
    <source>
        <dbReference type="SAM" id="Phobius"/>
    </source>
</evidence>
<comment type="caution">
    <text evidence="2">The sequence shown here is derived from an EMBL/GenBank/DDBJ whole genome shotgun (WGS) entry which is preliminary data.</text>
</comment>
<protein>
    <submittedName>
        <fullName evidence="2">Uncharacterized protein</fullName>
    </submittedName>
</protein>
<keyword evidence="3" id="KW-1185">Reference proteome</keyword>
<dbReference type="RefSeq" id="WP_200355548.1">
    <property type="nucleotide sequence ID" value="NZ_JAENIL010000017.1"/>
</dbReference>
<organism evidence="2 3">
    <name type="scientific">Pelagicoccus mobilis</name>
    <dbReference type="NCBI Taxonomy" id="415221"/>
    <lineage>
        <taxon>Bacteria</taxon>
        <taxon>Pseudomonadati</taxon>
        <taxon>Verrucomicrobiota</taxon>
        <taxon>Opitutia</taxon>
        <taxon>Puniceicoccales</taxon>
        <taxon>Pelagicoccaceae</taxon>
        <taxon>Pelagicoccus</taxon>
    </lineage>
</organism>
<reference evidence="2" key="1">
    <citation type="submission" date="2021-01" db="EMBL/GenBank/DDBJ databases">
        <title>Modified the classification status of verrucomicrobia.</title>
        <authorList>
            <person name="Feng X."/>
        </authorList>
    </citation>
    <scope>NUCLEOTIDE SEQUENCE</scope>
    <source>
        <strain evidence="2">KCTC 13126</strain>
    </source>
</reference>
<dbReference type="EMBL" id="JAENIL010000017">
    <property type="protein sequence ID" value="MBK1877333.1"/>
    <property type="molecule type" value="Genomic_DNA"/>
</dbReference>
<sequence length="56" mass="4954">MKSGGVKGAGIGAVVGGAGVGTAVAFGVAVSGPVGWGIVLGCAAIGAIIGAATDKE</sequence>
<feature type="transmembrane region" description="Helical" evidence="1">
    <location>
        <begin position="9"/>
        <end position="28"/>
    </location>
</feature>
<keyword evidence="1" id="KW-1133">Transmembrane helix</keyword>
<gene>
    <name evidence="2" type="ORF">JIN87_10660</name>
</gene>
<dbReference type="AlphaFoldDB" id="A0A934RVW1"/>
<evidence type="ECO:0000313" key="2">
    <source>
        <dbReference type="EMBL" id="MBK1877333.1"/>
    </source>
</evidence>
<proteinExistence type="predicted"/>
<evidence type="ECO:0000313" key="3">
    <source>
        <dbReference type="Proteomes" id="UP000617628"/>
    </source>
</evidence>
<name>A0A934RVW1_9BACT</name>
<feature type="transmembrane region" description="Helical" evidence="1">
    <location>
        <begin position="34"/>
        <end position="53"/>
    </location>
</feature>
<keyword evidence="1" id="KW-0812">Transmembrane</keyword>
<dbReference type="Proteomes" id="UP000617628">
    <property type="component" value="Unassembled WGS sequence"/>
</dbReference>
<accession>A0A934RVW1</accession>
<keyword evidence="1" id="KW-0472">Membrane</keyword>